<evidence type="ECO:0008006" key="4">
    <source>
        <dbReference type="Google" id="ProtNLM"/>
    </source>
</evidence>
<feature type="signal peptide" evidence="1">
    <location>
        <begin position="1"/>
        <end position="25"/>
    </location>
</feature>
<proteinExistence type="predicted"/>
<name>A0ABS1JXV2_9MICC</name>
<sequence length="188" mass="18529">MRTRRFLAAAASAAALASTVLLAPAATADAGMGTAPRSPKATTVVLNPELVPVLVNTLDVRALAPARLTAPGGMPQVSFPITSIGQGVIGHVGGLDFTPIGGGDLRLTNFDINLGTGLLDAKAQLNGKRLQGRVDLFALGPVQPINGSVPSCTGTPAGLTLTPAAAAALGAPSFAGAFIGDACVVAGN</sequence>
<comment type="caution">
    <text evidence="2">The sequence shown here is derived from an EMBL/GenBank/DDBJ whole genome shotgun (WGS) entry which is preliminary data.</text>
</comment>
<dbReference type="Proteomes" id="UP000639051">
    <property type="component" value="Unassembled WGS sequence"/>
</dbReference>
<gene>
    <name evidence="2" type="ORF">JJE72_01710</name>
</gene>
<keyword evidence="1" id="KW-0732">Signal</keyword>
<evidence type="ECO:0000313" key="2">
    <source>
        <dbReference type="EMBL" id="MBL0704221.1"/>
    </source>
</evidence>
<dbReference type="EMBL" id="JAERRC010000006">
    <property type="protein sequence ID" value="MBL0704221.1"/>
    <property type="molecule type" value="Genomic_DNA"/>
</dbReference>
<protein>
    <recommendedName>
        <fullName evidence="4">Secreted protein</fullName>
    </recommendedName>
</protein>
<accession>A0ABS1JXV2</accession>
<evidence type="ECO:0000256" key="1">
    <source>
        <dbReference type="SAM" id="SignalP"/>
    </source>
</evidence>
<reference evidence="2 3" key="1">
    <citation type="submission" date="2021-01" db="EMBL/GenBank/DDBJ databases">
        <title>Genome public.</title>
        <authorList>
            <person name="Liu C."/>
            <person name="Sun Q."/>
        </authorList>
    </citation>
    <scope>NUCLEOTIDE SEQUENCE [LARGE SCALE GENOMIC DNA]</scope>
    <source>
        <strain evidence="2 3">JC656</strain>
    </source>
</reference>
<dbReference type="PROSITE" id="PS51318">
    <property type="entry name" value="TAT"/>
    <property type="match status" value="1"/>
</dbReference>
<dbReference type="InterPro" id="IPR006311">
    <property type="entry name" value="TAT_signal"/>
</dbReference>
<keyword evidence="3" id="KW-1185">Reference proteome</keyword>
<organism evidence="2 3">
    <name type="scientific">Sinomonas cellulolyticus</name>
    <dbReference type="NCBI Taxonomy" id="2801916"/>
    <lineage>
        <taxon>Bacteria</taxon>
        <taxon>Bacillati</taxon>
        <taxon>Actinomycetota</taxon>
        <taxon>Actinomycetes</taxon>
        <taxon>Micrococcales</taxon>
        <taxon>Micrococcaceae</taxon>
        <taxon>Sinomonas</taxon>
    </lineage>
</organism>
<dbReference type="RefSeq" id="WP_189694983.1">
    <property type="nucleotide sequence ID" value="NZ_BNCM01000015.1"/>
</dbReference>
<feature type="chain" id="PRO_5046070333" description="Secreted protein" evidence="1">
    <location>
        <begin position="26"/>
        <end position="188"/>
    </location>
</feature>
<evidence type="ECO:0000313" key="3">
    <source>
        <dbReference type="Proteomes" id="UP000639051"/>
    </source>
</evidence>